<dbReference type="STRING" id="4555.A0A368RP81"/>
<dbReference type="InterPro" id="IPR045056">
    <property type="entry name" value="Nop56/Nop58"/>
</dbReference>
<dbReference type="GO" id="GO:0030515">
    <property type="term" value="F:snoRNA binding"/>
    <property type="evidence" value="ECO:0007669"/>
    <property type="project" value="InterPro"/>
</dbReference>
<dbReference type="EMBL" id="CM003533">
    <property type="protein sequence ID" value="RCV31951.1"/>
    <property type="molecule type" value="Genomic_DNA"/>
</dbReference>
<accession>A0A368RP81</accession>
<reference evidence="1" key="1">
    <citation type="journal article" date="2012" name="Nat. Biotechnol.">
        <title>Reference genome sequence of the model plant Setaria.</title>
        <authorList>
            <person name="Bennetzen J.L."/>
            <person name="Schmutz J."/>
            <person name="Wang H."/>
            <person name="Percifield R."/>
            <person name="Hawkins J."/>
            <person name="Pontaroli A.C."/>
            <person name="Estep M."/>
            <person name="Feng L."/>
            <person name="Vaughn J.N."/>
            <person name="Grimwood J."/>
            <person name="Jenkins J."/>
            <person name="Barry K."/>
            <person name="Lindquist E."/>
            <person name="Hellsten U."/>
            <person name="Deshpande S."/>
            <person name="Wang X."/>
            <person name="Wu X."/>
            <person name="Mitros T."/>
            <person name="Triplett J."/>
            <person name="Yang X."/>
            <person name="Ye C.Y."/>
            <person name="Mauro-Herrera M."/>
            <person name="Wang L."/>
            <person name="Li P."/>
            <person name="Sharma M."/>
            <person name="Sharma R."/>
            <person name="Ronald P.C."/>
            <person name="Panaud O."/>
            <person name="Kellogg E.A."/>
            <person name="Brutnell T.P."/>
            <person name="Doust A.N."/>
            <person name="Tuskan G.A."/>
            <person name="Rokhsar D."/>
            <person name="Devos K.M."/>
        </authorList>
    </citation>
    <scope>NUCLEOTIDE SEQUENCE [LARGE SCALE GENOMIC DNA]</scope>
    <source>
        <strain evidence="1">Yugu1</strain>
    </source>
</reference>
<gene>
    <name evidence="1" type="ORF">SETIT_6G219500v2</name>
</gene>
<sequence length="312" mass="36376">MVCHFPWQDIWVYFRDVTTAEKFLSVLGFVKFDDKSSAWDGETRPSKDLMRLLKKFCDDKNPLFVQCADLQYVITKKLNMKYSYDPNVVDEVIHEEKDNITREYCLPMSKYCLPMSKGLQHFLQDNLINVSPTMFTADFMSEIGLAQYLNLTLKQVPKISRESFDEHVCRIGDSIENDLKYARMFSPDLLLKIQKADRVATQYREEKLTMHNRETIVGGLTHLLAVPKQRDDIMTQVKLMEAKLRKAELGMLEDTDDLCMREHTNLEPLKFRTTLLETPSGFAIFYVNEDVVNPDMLSFRICHFLVELAKVV</sequence>
<evidence type="ECO:0000313" key="1">
    <source>
        <dbReference type="EMBL" id="RCV31951.1"/>
    </source>
</evidence>
<dbReference type="PANTHER" id="PTHR10894">
    <property type="entry name" value="NUCLEOLAR PROTEIN 5 NUCLEOLAR PROTEIN NOP5 NOP58"/>
    <property type="match status" value="1"/>
</dbReference>
<dbReference type="GO" id="GO:0032040">
    <property type="term" value="C:small-subunit processome"/>
    <property type="evidence" value="ECO:0007669"/>
    <property type="project" value="InterPro"/>
</dbReference>
<dbReference type="AlphaFoldDB" id="A0A368RP81"/>
<protein>
    <submittedName>
        <fullName evidence="1">Uncharacterized protein</fullName>
    </submittedName>
</protein>
<dbReference type="OrthoDB" id="676877at2759"/>
<name>A0A368RP81_SETIT</name>
<dbReference type="GO" id="GO:0031428">
    <property type="term" value="C:box C/D methylation guide snoRNP complex"/>
    <property type="evidence" value="ECO:0007669"/>
    <property type="project" value="InterPro"/>
</dbReference>
<reference evidence="1" key="2">
    <citation type="submission" date="2015-07" db="EMBL/GenBank/DDBJ databases">
        <authorList>
            <person name="Noorani M."/>
        </authorList>
    </citation>
    <scope>NUCLEOTIDE SEQUENCE</scope>
    <source>
        <strain evidence="1">Yugu1</strain>
    </source>
</reference>
<proteinExistence type="predicted"/>
<organism evidence="1">
    <name type="scientific">Setaria italica</name>
    <name type="common">Foxtail millet</name>
    <name type="synonym">Panicum italicum</name>
    <dbReference type="NCBI Taxonomy" id="4555"/>
    <lineage>
        <taxon>Eukaryota</taxon>
        <taxon>Viridiplantae</taxon>
        <taxon>Streptophyta</taxon>
        <taxon>Embryophyta</taxon>
        <taxon>Tracheophyta</taxon>
        <taxon>Spermatophyta</taxon>
        <taxon>Magnoliopsida</taxon>
        <taxon>Liliopsida</taxon>
        <taxon>Poales</taxon>
        <taxon>Poaceae</taxon>
        <taxon>PACMAD clade</taxon>
        <taxon>Panicoideae</taxon>
        <taxon>Panicodae</taxon>
        <taxon>Paniceae</taxon>
        <taxon>Cenchrinae</taxon>
        <taxon>Setaria</taxon>
    </lineage>
</organism>
<dbReference type="PANTHER" id="PTHR10894:SF29">
    <property type="match status" value="1"/>
</dbReference>